<keyword evidence="3" id="KW-1185">Reference proteome</keyword>
<sequence>MSLGRKFDGPGRAAPGILAAMTVVTPYEPTDEAAVDEAHRIVAAAQAVDLPDIPAPDRAEFGLDVAHPPHGNQVVRALARQDGVAVGHVWIRMPQLDNTENASGELVVDPAHRRRGVGRALLAYARRVALDHGRRRLISSTVGALPGGPARSTAGAAFAAAVGAQAALAEVRRRQDVTALDRAALAALEAEARARSSGYRTVTFHGAVPEEYVADVARLESRLIGDAPMGDLIVEAEKVDGERLRQIERIRAARRRRQYHAGAVHEPSGRLVAWTMIDLGPSETWHAWQEITIVDPDHRGHRLGLLVKVENLRYVLAHEPALRAIDTWNAAANDHMVSINAQLGYQPVDAWTDWQLTI</sequence>
<dbReference type="EMBL" id="FMHT01000003">
    <property type="protein sequence ID" value="SCL20710.1"/>
    <property type="molecule type" value="Genomic_DNA"/>
</dbReference>
<evidence type="ECO:0000259" key="1">
    <source>
        <dbReference type="PROSITE" id="PS51186"/>
    </source>
</evidence>
<proteinExistence type="predicted"/>
<organism evidence="2 3">
    <name type="scientific">Micromonospora nigra</name>
    <dbReference type="NCBI Taxonomy" id="145857"/>
    <lineage>
        <taxon>Bacteria</taxon>
        <taxon>Bacillati</taxon>
        <taxon>Actinomycetota</taxon>
        <taxon>Actinomycetes</taxon>
        <taxon>Micromonosporales</taxon>
        <taxon>Micromonosporaceae</taxon>
        <taxon>Micromonospora</taxon>
    </lineage>
</organism>
<dbReference type="InterPro" id="IPR016181">
    <property type="entry name" value="Acyl_CoA_acyltransferase"/>
</dbReference>
<dbReference type="InterPro" id="IPR000182">
    <property type="entry name" value="GNAT_dom"/>
</dbReference>
<dbReference type="AlphaFoldDB" id="A0A1C6RU14"/>
<protein>
    <submittedName>
        <fullName evidence="2">Acetyltransferase (GNAT) family protein</fullName>
    </submittedName>
</protein>
<dbReference type="Pfam" id="PF00583">
    <property type="entry name" value="Acetyltransf_1"/>
    <property type="match status" value="1"/>
</dbReference>
<dbReference type="GO" id="GO:0016747">
    <property type="term" value="F:acyltransferase activity, transferring groups other than amino-acyl groups"/>
    <property type="evidence" value="ECO:0007669"/>
    <property type="project" value="InterPro"/>
</dbReference>
<dbReference type="SUPFAM" id="SSF55729">
    <property type="entry name" value="Acyl-CoA N-acyltransferases (Nat)"/>
    <property type="match status" value="2"/>
</dbReference>
<evidence type="ECO:0000313" key="2">
    <source>
        <dbReference type="EMBL" id="SCL20710.1"/>
    </source>
</evidence>
<reference evidence="2 3" key="1">
    <citation type="submission" date="2016-06" db="EMBL/GenBank/DDBJ databases">
        <authorList>
            <person name="Kjaerup R.B."/>
            <person name="Dalgaard T.S."/>
            <person name="Juul-Madsen H.R."/>
        </authorList>
    </citation>
    <scope>NUCLEOTIDE SEQUENCE [LARGE SCALE GENOMIC DNA]</scope>
    <source>
        <strain evidence="2 3">DSM 43818</strain>
    </source>
</reference>
<accession>A0A1C6RU14</accession>
<dbReference type="Proteomes" id="UP000199699">
    <property type="component" value="Unassembled WGS sequence"/>
</dbReference>
<evidence type="ECO:0000313" key="3">
    <source>
        <dbReference type="Proteomes" id="UP000199699"/>
    </source>
</evidence>
<gene>
    <name evidence="2" type="ORF">GA0070616_2065</name>
</gene>
<feature type="domain" description="N-acetyltransferase" evidence="1">
    <location>
        <begin position="22"/>
        <end position="225"/>
    </location>
</feature>
<dbReference type="CDD" id="cd04301">
    <property type="entry name" value="NAT_SF"/>
    <property type="match status" value="1"/>
</dbReference>
<dbReference type="PROSITE" id="PS51186">
    <property type="entry name" value="GNAT"/>
    <property type="match status" value="1"/>
</dbReference>
<dbReference type="STRING" id="145857.GA0070616_2065"/>
<keyword evidence="2" id="KW-0808">Transferase</keyword>
<name>A0A1C6RU14_9ACTN</name>
<dbReference type="Gene3D" id="3.40.630.30">
    <property type="match status" value="1"/>
</dbReference>